<keyword evidence="3" id="KW-1185">Reference proteome</keyword>
<feature type="transmembrane region" description="Helical" evidence="1">
    <location>
        <begin position="122"/>
        <end position="139"/>
    </location>
</feature>
<keyword evidence="1" id="KW-0812">Transmembrane</keyword>
<proteinExistence type="predicted"/>
<gene>
    <name evidence="2" type="ORF">ABVK25_000951</name>
</gene>
<evidence type="ECO:0000313" key="2">
    <source>
        <dbReference type="EMBL" id="KAL2059658.1"/>
    </source>
</evidence>
<protein>
    <submittedName>
        <fullName evidence="2">Uncharacterized protein</fullName>
    </submittedName>
</protein>
<organism evidence="2 3">
    <name type="scientific">Lepraria finkii</name>
    <dbReference type="NCBI Taxonomy" id="1340010"/>
    <lineage>
        <taxon>Eukaryota</taxon>
        <taxon>Fungi</taxon>
        <taxon>Dikarya</taxon>
        <taxon>Ascomycota</taxon>
        <taxon>Pezizomycotina</taxon>
        <taxon>Lecanoromycetes</taxon>
        <taxon>OSLEUM clade</taxon>
        <taxon>Lecanoromycetidae</taxon>
        <taxon>Lecanorales</taxon>
        <taxon>Lecanorineae</taxon>
        <taxon>Stereocaulaceae</taxon>
        <taxon>Lepraria</taxon>
    </lineage>
</organism>
<name>A0ABR4BPJ1_9LECA</name>
<comment type="caution">
    <text evidence="2">The sequence shown here is derived from an EMBL/GenBank/DDBJ whole genome shotgun (WGS) entry which is preliminary data.</text>
</comment>
<dbReference type="Proteomes" id="UP001590951">
    <property type="component" value="Unassembled WGS sequence"/>
</dbReference>
<keyword evidence="1" id="KW-1133">Transmembrane helix</keyword>
<reference evidence="2 3" key="1">
    <citation type="submission" date="2024-09" db="EMBL/GenBank/DDBJ databases">
        <title>Rethinking Asexuality: The Enigmatic Case of Functional Sexual Genes in Lepraria (Stereocaulaceae).</title>
        <authorList>
            <person name="Doellman M."/>
            <person name="Sun Y."/>
            <person name="Barcenas-Pena A."/>
            <person name="Lumbsch H.T."/>
            <person name="Grewe F."/>
        </authorList>
    </citation>
    <scope>NUCLEOTIDE SEQUENCE [LARGE SCALE GENOMIC DNA]</scope>
    <source>
        <strain evidence="2 3">Grewe 0041</strain>
    </source>
</reference>
<feature type="transmembrane region" description="Helical" evidence="1">
    <location>
        <begin position="6"/>
        <end position="28"/>
    </location>
</feature>
<accession>A0ABR4BPJ1</accession>
<dbReference type="EMBL" id="JBHFEH010000001">
    <property type="protein sequence ID" value="KAL2059658.1"/>
    <property type="molecule type" value="Genomic_DNA"/>
</dbReference>
<sequence>MYLLIFSHIYALISYLIYTLNLSFNFALKSTPLYTCGPPSRLLLSSSTPSGLHTLPLRHKEHIATPCEIMPCVAFPSYPAKLSQFFLGDAVRQSTRWRFLYIVYHVLDIILCKWPATGALLVHLTCYVCVFPCLIRVALDTFDFGRRSNLGASTLLLTDQLADACVPAP</sequence>
<evidence type="ECO:0000313" key="3">
    <source>
        <dbReference type="Proteomes" id="UP001590951"/>
    </source>
</evidence>
<evidence type="ECO:0000256" key="1">
    <source>
        <dbReference type="SAM" id="Phobius"/>
    </source>
</evidence>
<keyword evidence="1" id="KW-0472">Membrane</keyword>